<name>A0A7R6PB84_9GAMM</name>
<organism evidence="3 4">
    <name type="scientific">Amphritea japonica ATCC BAA-1530</name>
    <dbReference type="NCBI Taxonomy" id="1278309"/>
    <lineage>
        <taxon>Bacteria</taxon>
        <taxon>Pseudomonadati</taxon>
        <taxon>Pseudomonadota</taxon>
        <taxon>Gammaproteobacteria</taxon>
        <taxon>Oceanospirillales</taxon>
        <taxon>Oceanospirillaceae</taxon>
        <taxon>Amphritea</taxon>
    </lineage>
</organism>
<dbReference type="Gene3D" id="2.40.10.220">
    <property type="entry name" value="predicted glycosyltransferase like domains"/>
    <property type="match status" value="1"/>
</dbReference>
<reference evidence="3 4" key="1">
    <citation type="journal article" date="2008" name="Int. J. Syst. Evol. Microbiol.">
        <title>Amphritea japonica sp. nov. and Amphritea balenae sp. nov., isolated from the sediment adjacent to sperm whale carcasses off Kagoshima, Japan.</title>
        <authorList>
            <person name="Miyazaki M."/>
            <person name="Nogi Y."/>
            <person name="Fujiwara Y."/>
            <person name="Kawato M."/>
            <person name="Nagahama T."/>
            <person name="Kubokawa K."/>
            <person name="Horikoshi K."/>
        </authorList>
    </citation>
    <scope>NUCLEOTIDE SEQUENCE [LARGE SCALE GENOMIC DNA]</scope>
    <source>
        <strain evidence="3 4">ATCC BAA-1530</strain>
    </source>
</reference>
<accession>A0A7R6PB84</accession>
<dbReference type="AlphaFoldDB" id="A0A7R6PB84"/>
<dbReference type="SUPFAM" id="SSF141371">
    <property type="entry name" value="PilZ domain-like"/>
    <property type="match status" value="1"/>
</dbReference>
<evidence type="ECO:0000256" key="1">
    <source>
        <dbReference type="PIRNR" id="PIRNR028141"/>
    </source>
</evidence>
<comment type="subunit">
    <text evidence="1">Monomer in both c-di-GMP-bound and free forms.</text>
</comment>
<evidence type="ECO:0000313" key="4">
    <source>
        <dbReference type="Proteomes" id="UP000595663"/>
    </source>
</evidence>
<dbReference type="RefSeq" id="WP_019620916.1">
    <property type="nucleotide sequence ID" value="NZ_AP014545.1"/>
</dbReference>
<comment type="function">
    <text evidence="1">Binds the second messenger bis-(3'-5') cyclic dimeric guanosine monophosphate (c-di-GMP). Can bind two c-di-GMP molecules per monomer. May play a role in bacterial second-messenger regulated processes. Binding to c-di-GMP induces a conformational change of the C- and N-termini resulting in the exposure of a highly negative surface on one side of the protein to a possible effector protein.</text>
</comment>
<dbReference type="PIRSF" id="PIRSF028141">
    <property type="entry name" value="C-di-GMP_BP_PA4608"/>
    <property type="match status" value="1"/>
</dbReference>
<dbReference type="EMBL" id="AP014545">
    <property type="protein sequence ID" value="BBB24911.1"/>
    <property type="molecule type" value="Genomic_DNA"/>
</dbReference>
<dbReference type="InterPro" id="IPR009875">
    <property type="entry name" value="PilZ_domain"/>
</dbReference>
<dbReference type="OrthoDB" id="5298508at2"/>
<evidence type="ECO:0000259" key="2">
    <source>
        <dbReference type="Pfam" id="PF07238"/>
    </source>
</evidence>
<dbReference type="KEGG" id="ajp:AMJAP_0312"/>
<dbReference type="Proteomes" id="UP000595663">
    <property type="component" value="Chromosome"/>
</dbReference>
<sequence length="120" mass="13777">MTEERRRFQRITFDADCEVETEACSWPVNLIDISFRGALTSTIITPMLKVGDNADLVLKLSDDITIRMPVILRHQMGEYLGFEAQSMDIDSVSHLRRLVELNLGNEDLLERELEHLSAKE</sequence>
<proteinExistence type="predicted"/>
<dbReference type="Pfam" id="PF07238">
    <property type="entry name" value="PilZ"/>
    <property type="match status" value="1"/>
</dbReference>
<protein>
    <recommendedName>
        <fullName evidence="1">Cyclic diguanosine monophosphate-binding protein</fullName>
        <shortName evidence="1">c-di-GMP-binding protein</shortName>
    </recommendedName>
    <alternativeName>
        <fullName evidence="1">Pilz domain-containing protein</fullName>
    </alternativeName>
</protein>
<dbReference type="GO" id="GO:0035438">
    <property type="term" value="F:cyclic-di-GMP binding"/>
    <property type="evidence" value="ECO:0007669"/>
    <property type="project" value="InterPro"/>
</dbReference>
<keyword evidence="1" id="KW-0973">c-di-GMP</keyword>
<dbReference type="InterPro" id="IPR027021">
    <property type="entry name" value="C-di-GMP_BP_PA4608"/>
</dbReference>
<gene>
    <name evidence="3" type="ORF">AMJAP_0312</name>
</gene>
<keyword evidence="4" id="KW-1185">Reference proteome</keyword>
<evidence type="ECO:0000313" key="3">
    <source>
        <dbReference type="EMBL" id="BBB24911.1"/>
    </source>
</evidence>
<keyword evidence="1" id="KW-0547">Nucleotide-binding</keyword>
<feature type="domain" description="PilZ" evidence="2">
    <location>
        <begin position="4"/>
        <end position="100"/>
    </location>
</feature>